<name>J3LSV6_ORYBR</name>
<keyword evidence="2" id="KW-1185">Reference proteome</keyword>
<dbReference type="Gramene" id="OB03G41320.1">
    <property type="protein sequence ID" value="OB03G41320.1"/>
    <property type="gene ID" value="OB03G41320"/>
</dbReference>
<dbReference type="EnsemblPlants" id="OB03G41320.1">
    <property type="protein sequence ID" value="OB03G41320.1"/>
    <property type="gene ID" value="OB03G41320"/>
</dbReference>
<organism evidence="1">
    <name type="scientific">Oryza brachyantha</name>
    <name type="common">malo sina</name>
    <dbReference type="NCBI Taxonomy" id="4533"/>
    <lineage>
        <taxon>Eukaryota</taxon>
        <taxon>Viridiplantae</taxon>
        <taxon>Streptophyta</taxon>
        <taxon>Embryophyta</taxon>
        <taxon>Tracheophyta</taxon>
        <taxon>Spermatophyta</taxon>
        <taxon>Magnoliopsida</taxon>
        <taxon>Liliopsida</taxon>
        <taxon>Poales</taxon>
        <taxon>Poaceae</taxon>
        <taxon>BOP clade</taxon>
        <taxon>Oryzoideae</taxon>
        <taxon>Oryzeae</taxon>
        <taxon>Oryzinae</taxon>
        <taxon>Oryza</taxon>
    </lineage>
</organism>
<sequence>MAASHPSPPSLTDLTTSPLLSSKISRSGTFADSQPDIQVVSAKECNPEFSVVVGPNRAGWRKDPLFLSSPLSASICSTCLNKDAGNQYLI</sequence>
<dbReference type="HOGENOM" id="CLU_2444382_0_0_1"/>
<protein>
    <submittedName>
        <fullName evidence="1">Uncharacterized protein</fullName>
    </submittedName>
</protein>
<reference evidence="1" key="2">
    <citation type="submission" date="2013-04" db="UniProtKB">
        <authorList>
            <consortium name="EnsemblPlants"/>
        </authorList>
    </citation>
    <scope>IDENTIFICATION</scope>
</reference>
<reference evidence="1" key="1">
    <citation type="journal article" date="2013" name="Nat. Commun.">
        <title>Whole-genome sequencing of Oryza brachyantha reveals mechanisms underlying Oryza genome evolution.</title>
        <authorList>
            <person name="Chen J."/>
            <person name="Huang Q."/>
            <person name="Gao D."/>
            <person name="Wang J."/>
            <person name="Lang Y."/>
            <person name="Liu T."/>
            <person name="Li B."/>
            <person name="Bai Z."/>
            <person name="Luis Goicoechea J."/>
            <person name="Liang C."/>
            <person name="Chen C."/>
            <person name="Zhang W."/>
            <person name="Sun S."/>
            <person name="Liao Y."/>
            <person name="Zhang X."/>
            <person name="Yang L."/>
            <person name="Song C."/>
            <person name="Wang M."/>
            <person name="Shi J."/>
            <person name="Liu G."/>
            <person name="Liu J."/>
            <person name="Zhou H."/>
            <person name="Zhou W."/>
            <person name="Yu Q."/>
            <person name="An N."/>
            <person name="Chen Y."/>
            <person name="Cai Q."/>
            <person name="Wang B."/>
            <person name="Liu B."/>
            <person name="Min J."/>
            <person name="Huang Y."/>
            <person name="Wu H."/>
            <person name="Li Z."/>
            <person name="Zhang Y."/>
            <person name="Yin Y."/>
            <person name="Song W."/>
            <person name="Jiang J."/>
            <person name="Jackson S.A."/>
            <person name="Wing R.A."/>
            <person name="Wang J."/>
            <person name="Chen M."/>
        </authorList>
    </citation>
    <scope>NUCLEOTIDE SEQUENCE [LARGE SCALE GENOMIC DNA]</scope>
    <source>
        <strain evidence="1">cv. IRGC 101232</strain>
    </source>
</reference>
<proteinExistence type="predicted"/>
<dbReference type="Proteomes" id="UP000006038">
    <property type="component" value="Chromosome 3"/>
</dbReference>
<evidence type="ECO:0000313" key="2">
    <source>
        <dbReference type="Proteomes" id="UP000006038"/>
    </source>
</evidence>
<dbReference type="AlphaFoldDB" id="J3LSV6"/>
<accession>J3LSV6</accession>
<evidence type="ECO:0000313" key="1">
    <source>
        <dbReference type="EnsemblPlants" id="OB03G41320.1"/>
    </source>
</evidence>